<dbReference type="FunFam" id="2.40.30.10:FF:000055">
    <property type="entry name" value="Siderophore-interacting family protein"/>
    <property type="match status" value="1"/>
</dbReference>
<dbReference type="Pfam" id="PF08021">
    <property type="entry name" value="FAD_binding_9"/>
    <property type="match status" value="1"/>
</dbReference>
<dbReference type="PROSITE" id="PS51384">
    <property type="entry name" value="FAD_FR"/>
    <property type="match status" value="1"/>
</dbReference>
<keyword evidence="4" id="KW-1185">Reference proteome</keyword>
<dbReference type="AlphaFoldDB" id="V5Z9P3"/>
<dbReference type="CDD" id="cd06193">
    <property type="entry name" value="siderophore_interacting"/>
    <property type="match status" value="1"/>
</dbReference>
<dbReference type="InterPro" id="IPR007037">
    <property type="entry name" value="SIP_rossman_dom"/>
</dbReference>
<proteinExistence type="inferred from homology"/>
<sequence>MLNSLTQAHRAPQRIRNPLRFRQLTVNGKTKVADSFWRIDFSGADLAGFISPGFDDHIKVFFPAPDSGQLIMPEVTEDGVVWPEGARPVSRDYTPLFFNGEAQTLTLDFYIHDGGVASNWAAQAQVGDALAIGGPRGSLVVPENYAFQLYVCDESGLPAFKRRQQTMSGPQLKLYACVDESCGKAYLPDLNGVEASWLGNGAITNKDFAALTAAFDQISLPPEDYFIWLTGEGEFVKQLSDYFIDGRGCDATFVRAVAYWHQK</sequence>
<dbReference type="InterPro" id="IPR017927">
    <property type="entry name" value="FAD-bd_FR_type"/>
</dbReference>
<gene>
    <name evidence="3" type="primary">yqjH</name>
    <name evidence="3" type="ORF">EPIR_2295</name>
</gene>
<dbReference type="STRING" id="1161919.EPIR_2295"/>
<evidence type="ECO:0000256" key="1">
    <source>
        <dbReference type="ARBA" id="ARBA00035644"/>
    </source>
</evidence>
<feature type="domain" description="FAD-binding FR-type" evidence="2">
    <location>
        <begin position="19"/>
        <end position="142"/>
    </location>
</feature>
<evidence type="ECO:0000259" key="2">
    <source>
        <dbReference type="PROSITE" id="PS51384"/>
    </source>
</evidence>
<dbReference type="Gene3D" id="2.40.30.10">
    <property type="entry name" value="Translation factors"/>
    <property type="match status" value="1"/>
</dbReference>
<dbReference type="Gene3D" id="3.40.50.80">
    <property type="entry name" value="Nucleotide-binding domain of ferredoxin-NADP reductase (FNR) module"/>
    <property type="match status" value="1"/>
</dbReference>
<name>V5Z9P3_9GAMM</name>
<accession>V5Z9P3</accession>
<dbReference type="SUPFAM" id="SSF63380">
    <property type="entry name" value="Riboflavin synthase domain-like"/>
    <property type="match status" value="1"/>
</dbReference>
<dbReference type="PANTHER" id="PTHR30157:SF0">
    <property type="entry name" value="NADPH-DEPENDENT FERRIC-CHELATE REDUCTASE"/>
    <property type="match status" value="1"/>
</dbReference>
<dbReference type="InterPro" id="IPR039261">
    <property type="entry name" value="FNR_nucleotide-bd"/>
</dbReference>
<organism evidence="3 4">
    <name type="scientific">Erwinia piriflorinigrans CFBP 5888</name>
    <dbReference type="NCBI Taxonomy" id="1161919"/>
    <lineage>
        <taxon>Bacteria</taxon>
        <taxon>Pseudomonadati</taxon>
        <taxon>Pseudomonadota</taxon>
        <taxon>Gammaproteobacteria</taxon>
        <taxon>Enterobacterales</taxon>
        <taxon>Erwiniaceae</taxon>
        <taxon>Erwinia</taxon>
    </lineage>
</organism>
<dbReference type="Proteomes" id="UP000018217">
    <property type="component" value="Unassembled WGS sequence"/>
</dbReference>
<dbReference type="EMBL" id="CAHS01000015">
    <property type="protein sequence ID" value="CCG87660.1"/>
    <property type="molecule type" value="Genomic_DNA"/>
</dbReference>
<dbReference type="InterPro" id="IPR013113">
    <property type="entry name" value="SIP_FAD-bd"/>
</dbReference>
<evidence type="ECO:0000313" key="4">
    <source>
        <dbReference type="Proteomes" id="UP000018217"/>
    </source>
</evidence>
<dbReference type="RefSeq" id="WP_023655448.1">
    <property type="nucleotide sequence ID" value="NZ_CAHS01000015.1"/>
</dbReference>
<dbReference type="OrthoDB" id="9814826at2"/>
<dbReference type="InterPro" id="IPR017938">
    <property type="entry name" value="Riboflavin_synthase-like_b-brl"/>
</dbReference>
<dbReference type="Pfam" id="PF04954">
    <property type="entry name" value="SIP"/>
    <property type="match status" value="1"/>
</dbReference>
<comment type="caution">
    <text evidence="3">The sequence shown here is derived from an EMBL/GenBank/DDBJ whole genome shotgun (WGS) entry which is preliminary data.</text>
</comment>
<reference evidence="3 4" key="1">
    <citation type="journal article" date="2013" name="Syst. Appl. Microbiol.">
        <title>Phylogenetic position and virulence apparatus of the pear flower necrosis pathogen Erwinia piriflorinigrans CFBP 5888T as assessed by comparative genomics.</title>
        <authorList>
            <person name="Smits T.H."/>
            <person name="Rezzonico F."/>
            <person name="Lopez M.M."/>
            <person name="Blom J."/>
            <person name="Goesmann A."/>
            <person name="Frey J.E."/>
            <person name="Duffy B."/>
        </authorList>
    </citation>
    <scope>NUCLEOTIDE SEQUENCE [LARGE SCALE GENOMIC DNA]</scope>
    <source>
        <strain evidence="4">CFBP5888</strain>
    </source>
</reference>
<evidence type="ECO:0000313" key="3">
    <source>
        <dbReference type="EMBL" id="CCG87660.1"/>
    </source>
</evidence>
<dbReference type="InterPro" id="IPR039374">
    <property type="entry name" value="SIP_fam"/>
</dbReference>
<comment type="similarity">
    <text evidence="1">Belongs to the SIP oxidoreductase family.</text>
</comment>
<protein>
    <submittedName>
        <fullName evidence="3">Vibriobactin utilization protein viuB</fullName>
    </submittedName>
</protein>
<dbReference type="GO" id="GO:0016491">
    <property type="term" value="F:oxidoreductase activity"/>
    <property type="evidence" value="ECO:0007669"/>
    <property type="project" value="InterPro"/>
</dbReference>
<dbReference type="PANTHER" id="PTHR30157">
    <property type="entry name" value="FERRIC REDUCTASE, NADPH-DEPENDENT"/>
    <property type="match status" value="1"/>
</dbReference>